<dbReference type="SUPFAM" id="SSF52467">
    <property type="entry name" value="DHS-like NAD/FAD-binding domain"/>
    <property type="match status" value="1"/>
</dbReference>
<name>A0A2W5KAM6_9GAMM</name>
<sequence>MSQITGRQFATRFALRPEQFAWFLGAGASASARIPTGYDMITDFKATLFCQGSGTPRREIDPSDPVWKARIEVFLAQQGSLPPAGDPTEYARAFEAVYPSVEDRRTYIAQKVQQGVPSYAHRVLACMLVTGKVPCIFTTNFDNLVESATTIARSKVDPAKHKDMTVAAIDSADRAARCVRENDWPLLAKIHGDFQSVDIKNTEQELVEQDTRMRSVLAACAQRFALVVVGYSGRDTSVMKALTDALAVEGAYPGGIYWMTRSPSGLLPAVHAFLEAAVERGVSANLLVAETFDELAGDLLDVLTFEDVLKQHIQEVGPTKAVVPVPLPDNEARKDPILRCSALRVMRMPSTARRISFKKPASIVEVRGLLKAAKVGGSIAAAGRYFAAFGKDKELLGALAPFEPTLEGEIALDPEHDSWALGLLYDAFVRAVCRGRPLHPRLRSKGHRVVVTGDRDGEDGARRAKRLKALGPLKSAYGDPLYGRTSPPSDLPFNEAIDLRLEQVGGRWWCVFDAFTHVDLPEIEAAHDDEPVRFRVNPAADWLRERWAQRYNRKWTAIIDAWSQLLAGEARTCWLKDGEGVDAVFHVGPVSAWSRPSHDHAYFHRGGR</sequence>
<comment type="caution">
    <text evidence="1">The sequence shown here is derived from an EMBL/GenBank/DDBJ whole genome shotgun (WGS) entry which is preliminary data.</text>
</comment>
<gene>
    <name evidence="1" type="ORF">DI564_10345</name>
</gene>
<dbReference type="AlphaFoldDB" id="A0A2W5KAM6"/>
<dbReference type="EMBL" id="QFPO01000008">
    <property type="protein sequence ID" value="PZQ14102.1"/>
    <property type="molecule type" value="Genomic_DNA"/>
</dbReference>
<dbReference type="Proteomes" id="UP000249046">
    <property type="component" value="Unassembled WGS sequence"/>
</dbReference>
<protein>
    <submittedName>
        <fullName evidence="1">SIR2 family protein</fullName>
    </submittedName>
</protein>
<dbReference type="InterPro" id="IPR029035">
    <property type="entry name" value="DHS-like_NAD/FAD-binding_dom"/>
</dbReference>
<dbReference type="Pfam" id="PF13289">
    <property type="entry name" value="SIR2_2"/>
    <property type="match status" value="1"/>
</dbReference>
<evidence type="ECO:0000313" key="2">
    <source>
        <dbReference type="Proteomes" id="UP000249046"/>
    </source>
</evidence>
<proteinExistence type="predicted"/>
<evidence type="ECO:0000313" key="1">
    <source>
        <dbReference type="EMBL" id="PZQ14102.1"/>
    </source>
</evidence>
<organism evidence="1 2">
    <name type="scientific">Rhodanobacter denitrificans</name>
    <dbReference type="NCBI Taxonomy" id="666685"/>
    <lineage>
        <taxon>Bacteria</taxon>
        <taxon>Pseudomonadati</taxon>
        <taxon>Pseudomonadota</taxon>
        <taxon>Gammaproteobacteria</taxon>
        <taxon>Lysobacterales</taxon>
        <taxon>Rhodanobacteraceae</taxon>
        <taxon>Rhodanobacter</taxon>
    </lineage>
</organism>
<accession>A0A2W5KAM6</accession>
<dbReference type="Gene3D" id="3.40.50.1220">
    <property type="entry name" value="TPP-binding domain"/>
    <property type="match status" value="1"/>
</dbReference>
<reference evidence="1 2" key="1">
    <citation type="submission" date="2017-08" db="EMBL/GenBank/DDBJ databases">
        <title>Infants hospitalized years apart are colonized by the same room-sourced microbial strains.</title>
        <authorList>
            <person name="Brooks B."/>
            <person name="Olm M.R."/>
            <person name="Firek B.A."/>
            <person name="Baker R."/>
            <person name="Thomas B.C."/>
            <person name="Morowitz M.J."/>
            <person name="Banfield J.F."/>
        </authorList>
    </citation>
    <scope>NUCLEOTIDE SEQUENCE [LARGE SCALE GENOMIC DNA]</scope>
    <source>
        <strain evidence="1">S2_005_003_R2_42</strain>
    </source>
</reference>